<dbReference type="GO" id="GO:0032259">
    <property type="term" value="P:methylation"/>
    <property type="evidence" value="ECO:0007669"/>
    <property type="project" value="UniProtKB-KW"/>
</dbReference>
<dbReference type="PANTHER" id="PTHR12714:SF24">
    <property type="entry name" value="SLR1182 PROTEIN"/>
    <property type="match status" value="1"/>
</dbReference>
<dbReference type="InParanoid" id="A0A165Q1S1"/>
<evidence type="ECO:0000313" key="7">
    <source>
        <dbReference type="EMBL" id="KZT21799.1"/>
    </source>
</evidence>
<dbReference type="STRING" id="1314782.A0A165Q1S1"/>
<dbReference type="Gene3D" id="1.20.120.1630">
    <property type="match status" value="1"/>
</dbReference>
<comment type="similarity">
    <text evidence="5">Belongs to the class VI-like SAM-binding methyltransferase superfamily. Isoprenylcysteine carboxyl methyltransferase family.</text>
</comment>
<sequence>MSLLRAPLTLLATYGMGYALTQPNPPISNEERAAYRSPEVKLGRLFLLWPMSMKVINWANGLCEVGAIVAHNFPRPPLTDRILSMLIGPGHSAASLQVNRSLLFATFLTTVGSYIRHQCYRTLGRFFTYELSIRKKHQLVTAGPYSVVRHPAYTGSILSLAGIHVCIFGPGSLLRASGVLDTEIGKVIIGAAALHGVVMGYFFISRTIEEDKVLKNQFGEQWDRWAQNVPYRLIPYVF</sequence>
<keyword evidence="5" id="KW-0489">Methyltransferase</keyword>
<keyword evidence="5" id="KW-0256">Endoplasmic reticulum</keyword>
<gene>
    <name evidence="7" type="ORF">NEOLEDRAFT_1150508</name>
</gene>
<feature type="chain" id="PRO_5007864462" description="Protein-S-isoprenylcysteine O-methyltransferase" evidence="6">
    <location>
        <begin position="20"/>
        <end position="238"/>
    </location>
</feature>
<comment type="catalytic activity">
    <reaction evidence="5">
        <text>[protein]-C-terminal S-[(2E,6E)-farnesyl]-L-cysteine + S-adenosyl-L-methionine = [protein]-C-terminal S-[(2E,6E)-farnesyl]-L-cysteine methyl ester + S-adenosyl-L-homocysteine</text>
        <dbReference type="Rhea" id="RHEA:21672"/>
        <dbReference type="Rhea" id="RHEA-COMP:12125"/>
        <dbReference type="Rhea" id="RHEA-COMP:12126"/>
        <dbReference type="ChEBI" id="CHEBI:57856"/>
        <dbReference type="ChEBI" id="CHEBI:59789"/>
        <dbReference type="ChEBI" id="CHEBI:90510"/>
        <dbReference type="ChEBI" id="CHEBI:90511"/>
        <dbReference type="EC" id="2.1.1.100"/>
    </reaction>
</comment>
<dbReference type="EMBL" id="KV425603">
    <property type="protein sequence ID" value="KZT21799.1"/>
    <property type="molecule type" value="Genomic_DNA"/>
</dbReference>
<dbReference type="Pfam" id="PF04140">
    <property type="entry name" value="ICMT"/>
    <property type="match status" value="1"/>
</dbReference>
<evidence type="ECO:0000313" key="8">
    <source>
        <dbReference type="Proteomes" id="UP000076761"/>
    </source>
</evidence>
<evidence type="ECO:0000256" key="6">
    <source>
        <dbReference type="SAM" id="SignalP"/>
    </source>
</evidence>
<keyword evidence="5" id="KW-0808">Transferase</keyword>
<comment type="subcellular location">
    <subcellularLocation>
        <location evidence="5">Endoplasmic reticulum membrane</location>
        <topology evidence="5">Multi-pass membrane protein</topology>
    </subcellularLocation>
    <subcellularLocation>
        <location evidence="1">Membrane</location>
        <topology evidence="1">Multi-pass membrane protein</topology>
    </subcellularLocation>
</comment>
<evidence type="ECO:0000256" key="1">
    <source>
        <dbReference type="ARBA" id="ARBA00004141"/>
    </source>
</evidence>
<dbReference type="GO" id="GO:0005789">
    <property type="term" value="C:endoplasmic reticulum membrane"/>
    <property type="evidence" value="ECO:0007669"/>
    <property type="project" value="UniProtKB-SubCell"/>
</dbReference>
<keyword evidence="5" id="KW-0949">S-adenosyl-L-methionine</keyword>
<keyword evidence="6" id="KW-0732">Signal</keyword>
<keyword evidence="2" id="KW-0812">Transmembrane</keyword>
<accession>A0A165Q1S1</accession>
<dbReference type="GO" id="GO:0004671">
    <property type="term" value="F:protein C-terminal S-isoprenylcysteine carboxyl O-methyltransferase activity"/>
    <property type="evidence" value="ECO:0007669"/>
    <property type="project" value="UniProtKB-EC"/>
</dbReference>
<dbReference type="EC" id="2.1.1.100" evidence="5"/>
<evidence type="ECO:0000256" key="2">
    <source>
        <dbReference type="ARBA" id="ARBA00022692"/>
    </source>
</evidence>
<organism evidence="7 8">
    <name type="scientific">Neolentinus lepideus HHB14362 ss-1</name>
    <dbReference type="NCBI Taxonomy" id="1314782"/>
    <lineage>
        <taxon>Eukaryota</taxon>
        <taxon>Fungi</taxon>
        <taxon>Dikarya</taxon>
        <taxon>Basidiomycota</taxon>
        <taxon>Agaricomycotina</taxon>
        <taxon>Agaricomycetes</taxon>
        <taxon>Gloeophyllales</taxon>
        <taxon>Gloeophyllaceae</taxon>
        <taxon>Neolentinus</taxon>
    </lineage>
</organism>
<evidence type="ECO:0000256" key="5">
    <source>
        <dbReference type="RuleBase" id="RU362022"/>
    </source>
</evidence>
<name>A0A165Q1S1_9AGAM</name>
<keyword evidence="3" id="KW-1133">Transmembrane helix</keyword>
<reference evidence="7 8" key="1">
    <citation type="journal article" date="2016" name="Mol. Biol. Evol.">
        <title>Comparative Genomics of Early-Diverging Mushroom-Forming Fungi Provides Insights into the Origins of Lignocellulose Decay Capabilities.</title>
        <authorList>
            <person name="Nagy L.G."/>
            <person name="Riley R."/>
            <person name="Tritt A."/>
            <person name="Adam C."/>
            <person name="Daum C."/>
            <person name="Floudas D."/>
            <person name="Sun H."/>
            <person name="Yadav J.S."/>
            <person name="Pangilinan J."/>
            <person name="Larsson K.H."/>
            <person name="Matsuura K."/>
            <person name="Barry K."/>
            <person name="Labutti K."/>
            <person name="Kuo R."/>
            <person name="Ohm R.A."/>
            <person name="Bhattacharya S.S."/>
            <person name="Shirouzu T."/>
            <person name="Yoshinaga Y."/>
            <person name="Martin F.M."/>
            <person name="Grigoriev I.V."/>
            <person name="Hibbett D.S."/>
        </authorList>
    </citation>
    <scope>NUCLEOTIDE SEQUENCE [LARGE SCALE GENOMIC DNA]</scope>
    <source>
        <strain evidence="7 8">HHB14362 ss-1</strain>
    </source>
</reference>
<dbReference type="InterPro" id="IPR007269">
    <property type="entry name" value="ICMT_MeTrfase"/>
</dbReference>
<dbReference type="OrthoDB" id="422086at2759"/>
<evidence type="ECO:0000256" key="3">
    <source>
        <dbReference type="ARBA" id="ARBA00022989"/>
    </source>
</evidence>
<proteinExistence type="inferred from homology"/>
<dbReference type="PANTHER" id="PTHR12714">
    <property type="entry name" value="PROTEIN-S ISOPRENYLCYSTEINE O-METHYLTRANSFERASE"/>
    <property type="match status" value="1"/>
</dbReference>
<keyword evidence="4" id="KW-0472">Membrane</keyword>
<protein>
    <recommendedName>
        <fullName evidence="5">Protein-S-isoprenylcysteine O-methyltransferase</fullName>
        <ecNumber evidence="5">2.1.1.100</ecNumber>
    </recommendedName>
</protein>
<keyword evidence="8" id="KW-1185">Reference proteome</keyword>
<evidence type="ECO:0000256" key="4">
    <source>
        <dbReference type="ARBA" id="ARBA00023136"/>
    </source>
</evidence>
<dbReference type="Proteomes" id="UP000076761">
    <property type="component" value="Unassembled WGS sequence"/>
</dbReference>
<dbReference type="AlphaFoldDB" id="A0A165Q1S1"/>
<feature type="signal peptide" evidence="6">
    <location>
        <begin position="1"/>
        <end position="19"/>
    </location>
</feature>